<sequence length="125" mass="14110">MMWTDTRLRLHQSSGASCKLMLEETRKKRAASEWIKKSTCASRRVNPVDLHIWLQRSTKPKICLTLGLGADPAAVLSRSSPAFTSSQHKLLKYVFAEGSSERMRSVDSREVCLLLSVSWDLTQES</sequence>
<gene>
    <name evidence="1" type="ORF">DNTS_030954</name>
</gene>
<comment type="caution">
    <text evidence="1">The sequence shown here is derived from an EMBL/GenBank/DDBJ whole genome shotgun (WGS) entry which is preliminary data.</text>
</comment>
<proteinExistence type="predicted"/>
<organism evidence="1 2">
    <name type="scientific">Danionella cerebrum</name>
    <dbReference type="NCBI Taxonomy" id="2873325"/>
    <lineage>
        <taxon>Eukaryota</taxon>
        <taxon>Metazoa</taxon>
        <taxon>Chordata</taxon>
        <taxon>Craniata</taxon>
        <taxon>Vertebrata</taxon>
        <taxon>Euteleostomi</taxon>
        <taxon>Actinopterygii</taxon>
        <taxon>Neopterygii</taxon>
        <taxon>Teleostei</taxon>
        <taxon>Ostariophysi</taxon>
        <taxon>Cypriniformes</taxon>
        <taxon>Danionidae</taxon>
        <taxon>Danioninae</taxon>
        <taxon>Danionella</taxon>
    </lineage>
</organism>
<keyword evidence="2" id="KW-1185">Reference proteome</keyword>
<name>A0A553MXQ6_9TELE</name>
<protein>
    <submittedName>
        <fullName evidence="1">Uncharacterized protein</fullName>
    </submittedName>
</protein>
<evidence type="ECO:0000313" key="1">
    <source>
        <dbReference type="EMBL" id="TRY57963.1"/>
    </source>
</evidence>
<dbReference type="EMBL" id="SRMA01027217">
    <property type="protein sequence ID" value="TRY57963.1"/>
    <property type="molecule type" value="Genomic_DNA"/>
</dbReference>
<dbReference type="AlphaFoldDB" id="A0A553MXQ6"/>
<dbReference type="Proteomes" id="UP000316079">
    <property type="component" value="Unassembled WGS sequence"/>
</dbReference>
<reference evidence="1 2" key="1">
    <citation type="journal article" date="2019" name="Sci. Data">
        <title>Hybrid genome assembly and annotation of Danionella translucida.</title>
        <authorList>
            <person name="Kadobianskyi M."/>
            <person name="Schulze L."/>
            <person name="Schuelke M."/>
            <person name="Judkewitz B."/>
        </authorList>
    </citation>
    <scope>NUCLEOTIDE SEQUENCE [LARGE SCALE GENOMIC DNA]</scope>
    <source>
        <strain evidence="1 2">Bolton</strain>
    </source>
</reference>
<evidence type="ECO:0000313" key="2">
    <source>
        <dbReference type="Proteomes" id="UP000316079"/>
    </source>
</evidence>
<accession>A0A553MXQ6</accession>